<dbReference type="AlphaFoldDB" id="A0A6L8RJ24"/>
<dbReference type="EMBL" id="WWTB01000002">
    <property type="protein sequence ID" value="MZJ85042.1"/>
    <property type="molecule type" value="Genomic_DNA"/>
</dbReference>
<evidence type="ECO:0000313" key="3">
    <source>
        <dbReference type="Proteomes" id="UP000481598"/>
    </source>
</evidence>
<dbReference type="Proteomes" id="UP000481598">
    <property type="component" value="Unassembled WGS sequence"/>
</dbReference>
<dbReference type="RefSeq" id="WP_161156710.1">
    <property type="nucleotide sequence ID" value="NZ_WWSY01000019.1"/>
</dbReference>
<comment type="caution">
    <text evidence="2">The sequence shown here is derived from an EMBL/GenBank/DDBJ whole genome shotgun (WGS) entry which is preliminary data.</text>
</comment>
<proteinExistence type="predicted"/>
<sequence length="106" mass="11809">MSEGKEREAIVSMRVNQKFFRNTLLVNYNSRCSLTGLTNKALLVASHIKPRAVSDPKTERLAPDNGLLLNALHDKAFDRGLITITKDLKMVVSGVVGHETPEDEYL</sequence>
<gene>
    <name evidence="2" type="ORF">GT635_00965</name>
</gene>
<name>A0A6L8RJ24_9ACTN</name>
<accession>A0A6L8RJ24</accession>
<organism evidence="2 3">
    <name type="scientific">Collinsella aerofaciens</name>
    <dbReference type="NCBI Taxonomy" id="74426"/>
    <lineage>
        <taxon>Bacteria</taxon>
        <taxon>Bacillati</taxon>
        <taxon>Actinomycetota</taxon>
        <taxon>Coriobacteriia</taxon>
        <taxon>Coriobacteriales</taxon>
        <taxon>Coriobacteriaceae</taxon>
        <taxon>Collinsella</taxon>
    </lineage>
</organism>
<reference evidence="2 3" key="1">
    <citation type="journal article" date="2019" name="Nat. Med.">
        <title>A library of human gut bacterial isolates paired with longitudinal multiomics data enables mechanistic microbiome research.</title>
        <authorList>
            <person name="Poyet M."/>
            <person name="Groussin M."/>
            <person name="Gibbons S.M."/>
            <person name="Avila-Pacheco J."/>
            <person name="Jiang X."/>
            <person name="Kearney S.M."/>
            <person name="Perrotta A.R."/>
            <person name="Berdy B."/>
            <person name="Zhao S."/>
            <person name="Lieberman T.D."/>
            <person name="Swanson P.K."/>
            <person name="Smith M."/>
            <person name="Roesemann S."/>
            <person name="Alexander J.E."/>
            <person name="Rich S.A."/>
            <person name="Livny J."/>
            <person name="Vlamakis H."/>
            <person name="Clish C."/>
            <person name="Bullock K."/>
            <person name="Deik A."/>
            <person name="Scott J."/>
            <person name="Pierce K.A."/>
            <person name="Xavier R.J."/>
            <person name="Alm E.J."/>
        </authorList>
    </citation>
    <scope>NUCLEOTIDE SEQUENCE [LARGE SCALE GENOMIC DNA]</scope>
    <source>
        <strain evidence="2 3">BIOML-A10</strain>
    </source>
</reference>
<evidence type="ECO:0000313" key="2">
    <source>
        <dbReference type="EMBL" id="MZJ85042.1"/>
    </source>
</evidence>
<feature type="domain" description="HNH nuclease" evidence="1">
    <location>
        <begin position="32"/>
        <end position="84"/>
    </location>
</feature>
<evidence type="ECO:0000259" key="1">
    <source>
        <dbReference type="Pfam" id="PF13391"/>
    </source>
</evidence>
<dbReference type="Pfam" id="PF13391">
    <property type="entry name" value="HNH_2"/>
    <property type="match status" value="1"/>
</dbReference>
<dbReference type="InterPro" id="IPR003615">
    <property type="entry name" value="HNH_nuc"/>
</dbReference>
<protein>
    <recommendedName>
        <fullName evidence="1">HNH nuclease domain-containing protein</fullName>
    </recommendedName>
</protein>